<accession>A0ABM8DT29</accession>
<protein>
    <recommendedName>
        <fullName evidence="1">Zinc finger CGNR domain-containing protein</fullName>
    </recommendedName>
</protein>
<dbReference type="Pfam" id="PF07336">
    <property type="entry name" value="ABATE"/>
    <property type="match status" value="1"/>
</dbReference>
<dbReference type="InterPro" id="IPR021005">
    <property type="entry name" value="Znf_CGNR"/>
</dbReference>
<dbReference type="EMBL" id="AP027079">
    <property type="protein sequence ID" value="BDU70211.1"/>
    <property type="molecule type" value="Genomic_DNA"/>
</dbReference>
<gene>
    <name evidence="2" type="ORF">GETHOR_23120</name>
</gene>
<evidence type="ECO:0000313" key="2">
    <source>
        <dbReference type="EMBL" id="BDU70211.1"/>
    </source>
</evidence>
<dbReference type="PANTHER" id="PTHR35525:SF3">
    <property type="entry name" value="BLL6575 PROTEIN"/>
    <property type="match status" value="1"/>
</dbReference>
<keyword evidence="3" id="KW-1185">Reference proteome</keyword>
<sequence>MGYHLGVDETPALPAQGPFELSGGDLCLDFVNTWGDRGRPETDGLRTYPQLVAFARQTGLIDPAGEAALIARAAAKAPAASTAIEAARSLREALYGVFSARAQDREIPGRDLARLNAALREALPNLRLSLQGKALVWHWRPDAAALTSLLWPIARAAADLLTQATAPVRECGGAQCTWLFLDQSRGRSRRWCSMASCGNRAKARRHYRRTRSDSPEGS</sequence>
<evidence type="ECO:0000313" key="3">
    <source>
        <dbReference type="Proteomes" id="UP001242010"/>
    </source>
</evidence>
<organism evidence="2 3">
    <name type="scientific">Geothrix oryzae</name>
    <dbReference type="NCBI Taxonomy" id="2927975"/>
    <lineage>
        <taxon>Bacteria</taxon>
        <taxon>Pseudomonadati</taxon>
        <taxon>Acidobacteriota</taxon>
        <taxon>Holophagae</taxon>
        <taxon>Holophagales</taxon>
        <taxon>Holophagaceae</taxon>
        <taxon>Geothrix</taxon>
    </lineage>
</organism>
<dbReference type="Pfam" id="PF11706">
    <property type="entry name" value="zf-CGNR"/>
    <property type="match status" value="1"/>
</dbReference>
<dbReference type="PANTHER" id="PTHR35525">
    <property type="entry name" value="BLL6575 PROTEIN"/>
    <property type="match status" value="1"/>
</dbReference>
<name>A0ABM8DT29_9BACT</name>
<dbReference type="Proteomes" id="UP001242010">
    <property type="component" value="Chromosome"/>
</dbReference>
<reference evidence="3" key="1">
    <citation type="journal article" date="2023" name="Int. J. Syst. Evol. Microbiol.">
        <title>Mesoterricola silvestris gen. nov., sp. nov., Mesoterricola sediminis sp. nov., Geothrix oryzae sp. nov., Geothrix edaphica sp. nov., Geothrix rubra sp. nov., and Geothrix limicola sp. nov., six novel members of Acidobacteriota isolated from soils.</title>
        <authorList>
            <person name="Itoh H."/>
            <person name="Sugisawa Y."/>
            <person name="Mise K."/>
            <person name="Xu Z."/>
            <person name="Kuniyasu M."/>
            <person name="Ushijima N."/>
            <person name="Kawano K."/>
            <person name="Kobayashi E."/>
            <person name="Shiratori Y."/>
            <person name="Masuda Y."/>
            <person name="Senoo K."/>
        </authorList>
    </citation>
    <scope>NUCLEOTIDE SEQUENCE [LARGE SCALE GENOMIC DNA]</scope>
    <source>
        <strain evidence="3">Red222</strain>
    </source>
</reference>
<dbReference type="Gene3D" id="1.10.3300.10">
    <property type="entry name" value="Jann2411-like domain"/>
    <property type="match status" value="1"/>
</dbReference>
<dbReference type="SUPFAM" id="SSF160904">
    <property type="entry name" value="Jann2411-like"/>
    <property type="match status" value="1"/>
</dbReference>
<feature type="domain" description="Zinc finger CGNR" evidence="1">
    <location>
        <begin position="168"/>
        <end position="209"/>
    </location>
</feature>
<dbReference type="InterPro" id="IPR010852">
    <property type="entry name" value="ABATE"/>
</dbReference>
<dbReference type="InterPro" id="IPR023286">
    <property type="entry name" value="ABATE_dom_sf"/>
</dbReference>
<proteinExistence type="predicted"/>
<evidence type="ECO:0000259" key="1">
    <source>
        <dbReference type="Pfam" id="PF11706"/>
    </source>
</evidence>